<evidence type="ECO:0000259" key="11">
    <source>
        <dbReference type="Pfam" id="PF00593"/>
    </source>
</evidence>
<keyword evidence="6 8" id="KW-0472">Membrane</keyword>
<evidence type="ECO:0000256" key="2">
    <source>
        <dbReference type="ARBA" id="ARBA00022448"/>
    </source>
</evidence>
<dbReference type="InterPro" id="IPR023996">
    <property type="entry name" value="TonB-dep_OMP_SusC/RagA"/>
</dbReference>
<evidence type="ECO:0000256" key="7">
    <source>
        <dbReference type="ARBA" id="ARBA00023237"/>
    </source>
</evidence>
<keyword evidence="5 9" id="KW-0798">TonB box</keyword>
<dbReference type="Gene3D" id="2.40.170.20">
    <property type="entry name" value="TonB-dependent receptor, beta-barrel domain"/>
    <property type="match status" value="1"/>
</dbReference>
<dbReference type="InterPro" id="IPR012910">
    <property type="entry name" value="Plug_dom"/>
</dbReference>
<dbReference type="NCBIfam" id="TIGR04057">
    <property type="entry name" value="SusC_RagA_signa"/>
    <property type="match status" value="1"/>
</dbReference>
<feature type="domain" description="TonB-dependent receptor plug" evidence="12">
    <location>
        <begin position="117"/>
        <end position="239"/>
    </location>
</feature>
<dbReference type="Proteomes" id="UP001300692">
    <property type="component" value="Unassembled WGS sequence"/>
</dbReference>
<evidence type="ECO:0000313" key="13">
    <source>
        <dbReference type="EMBL" id="MCV9389033.1"/>
    </source>
</evidence>
<sequence length="1033" mass="113678">MKRILLICFMLLSALVTESWAQDRTVSGKVTDDSGEAIPGANVILKGTRTGTTSDIDGNWKLSVPSEGGVLVFTFVGMAPSEVEIGSRSVIDVAMATDAKQLSEVVVTSMGIAKENKTIGYAVSTVDGDEFTKSRSANIANGLAGKVAGVQVTASGGSVGASSRVVIRGASSINSNNQPLYVVDGIPISNTNVASVDRFTGPDYGNRIQDINPDDVETMTVLKGAAATALYGQRAANGAIIITTKSGSKNSKVSVTINSSLRFDDPLKLPDFQNTFGQGNLNKIDSSATSNWGPRMAGQTFTNANGYEDVYSAQPNNVKDFYETGQTMINNVAIAGGDENSTYRLSFTQFNQEGFVPNTNLDRYTISLKGSRKFDNNFYSEYGATYIMTRNEGRPITGFNDDGAISSVINFLPRNYNLDSLKNYKNPDGSPRLFLGLNQNPYWSLQENLYTGNIDRFISFGKIGWKPTDWIDVSWRGGADIYTERRLQRTAVGSVSKPEGEFWRDDLFESQLNSDFFITVNRNIGEDFNVNLLLGNNIFQRYLESSFNRGQGLTDPLLYIGDNALVNSVQNAVLDQTRIVGVFFDLGLSYKDWAFVNVTGRNDWNSTLPEENNSFFYPSVSASVILTDALNIDSNILSFAKLRGSWGQVGNGTDPFVLDFSYFPQTDIFQLFGVDNTYPWNGIPGYAGSGTIPPQDLKPELTTSWEIGTELQLFNGKLIVDATYYSNRTEDQIVRLSIPPSTGYLAQRLNAGTVENKGVELMLQAPLDFGKFNWTITGTFAKNNNELVELPENFEFLDIEGTRTDPSLRAYLNESLGVIIGSGWRRDDEGNILINPANGLRYDVNEQKIGNITPDFTAGLMNSFSYQGINLSILFDWRQGGDIHSQTVQQLRAGGHVKETEIRDVSYIDQGVVLVSEDADGNVIETRPNDIPITAEQFWGQQNDVDEDGVFDGTFVKLREVRLSYSLPRTLLDKTPFGEVEFGVEGRNLAIIYSKVPHIDPEVSFYGPTNAQGLEAYNLPTTRSYGFNIKLTF</sequence>
<accession>A0ABT3CZP8</accession>
<dbReference type="NCBIfam" id="TIGR04056">
    <property type="entry name" value="OMP_RagA_SusC"/>
    <property type="match status" value="1"/>
</dbReference>
<dbReference type="Pfam" id="PF00593">
    <property type="entry name" value="TonB_dep_Rec_b-barrel"/>
    <property type="match status" value="1"/>
</dbReference>
<dbReference type="Pfam" id="PF13715">
    <property type="entry name" value="CarbopepD_reg_2"/>
    <property type="match status" value="1"/>
</dbReference>
<keyword evidence="7 8" id="KW-0998">Cell outer membrane</keyword>
<dbReference type="SUPFAM" id="SSF56935">
    <property type="entry name" value="Porins"/>
    <property type="match status" value="1"/>
</dbReference>
<dbReference type="PROSITE" id="PS52016">
    <property type="entry name" value="TONB_DEPENDENT_REC_3"/>
    <property type="match status" value="1"/>
</dbReference>
<dbReference type="SUPFAM" id="SSF49464">
    <property type="entry name" value="Carboxypeptidase regulatory domain-like"/>
    <property type="match status" value="1"/>
</dbReference>
<keyword evidence="3 8" id="KW-1134">Transmembrane beta strand</keyword>
<dbReference type="InterPro" id="IPR023997">
    <property type="entry name" value="TonB-dep_OMP_SusC/RagA_CS"/>
</dbReference>
<evidence type="ECO:0000313" key="14">
    <source>
        <dbReference type="Proteomes" id="UP001300692"/>
    </source>
</evidence>
<comment type="similarity">
    <text evidence="8 9">Belongs to the TonB-dependent receptor family.</text>
</comment>
<proteinExistence type="inferred from homology"/>
<dbReference type="InterPro" id="IPR008969">
    <property type="entry name" value="CarboxyPept-like_regulatory"/>
</dbReference>
<evidence type="ECO:0000256" key="1">
    <source>
        <dbReference type="ARBA" id="ARBA00004571"/>
    </source>
</evidence>
<evidence type="ECO:0000256" key="4">
    <source>
        <dbReference type="ARBA" id="ARBA00022692"/>
    </source>
</evidence>
<comment type="subcellular location">
    <subcellularLocation>
        <location evidence="1 8">Cell outer membrane</location>
        <topology evidence="1 8">Multi-pass membrane protein</topology>
    </subcellularLocation>
</comment>
<keyword evidence="10" id="KW-0732">Signal</keyword>
<comment type="caution">
    <text evidence="13">The sequence shown here is derived from an EMBL/GenBank/DDBJ whole genome shotgun (WGS) entry which is preliminary data.</text>
</comment>
<evidence type="ECO:0000256" key="3">
    <source>
        <dbReference type="ARBA" id="ARBA00022452"/>
    </source>
</evidence>
<dbReference type="Pfam" id="PF07715">
    <property type="entry name" value="Plug"/>
    <property type="match status" value="1"/>
</dbReference>
<dbReference type="RefSeq" id="WP_264139934.1">
    <property type="nucleotide sequence ID" value="NZ_JAOYOD010000001.1"/>
</dbReference>
<dbReference type="InterPro" id="IPR036942">
    <property type="entry name" value="Beta-barrel_TonB_sf"/>
</dbReference>
<reference evidence="13 14" key="1">
    <citation type="submission" date="2022-10" db="EMBL/GenBank/DDBJ databases">
        <title>Comparative genomics and taxonomic characterization of three novel marine species of genus Reichenbachiella exhibiting antioxidant and polysaccharide degradation activities.</title>
        <authorList>
            <person name="Muhammad N."/>
            <person name="Lee Y.-J."/>
            <person name="Ko J."/>
            <person name="Kim S.-G."/>
        </authorList>
    </citation>
    <scope>NUCLEOTIDE SEQUENCE [LARGE SCALE GENOMIC DNA]</scope>
    <source>
        <strain evidence="13 14">ABR2-5</strain>
    </source>
</reference>
<dbReference type="Gene3D" id="2.170.130.10">
    <property type="entry name" value="TonB-dependent receptor, plug domain"/>
    <property type="match status" value="1"/>
</dbReference>
<gene>
    <name evidence="13" type="ORF">N7U62_20330</name>
</gene>
<feature type="chain" id="PRO_5047059881" evidence="10">
    <location>
        <begin position="22"/>
        <end position="1033"/>
    </location>
</feature>
<evidence type="ECO:0000256" key="9">
    <source>
        <dbReference type="RuleBase" id="RU003357"/>
    </source>
</evidence>
<feature type="signal peptide" evidence="10">
    <location>
        <begin position="1"/>
        <end position="21"/>
    </location>
</feature>
<organism evidence="13 14">
    <name type="scientific">Reichenbachiella ulvae</name>
    <dbReference type="NCBI Taxonomy" id="2980104"/>
    <lineage>
        <taxon>Bacteria</taxon>
        <taxon>Pseudomonadati</taxon>
        <taxon>Bacteroidota</taxon>
        <taxon>Cytophagia</taxon>
        <taxon>Cytophagales</taxon>
        <taxon>Reichenbachiellaceae</taxon>
        <taxon>Reichenbachiella</taxon>
    </lineage>
</organism>
<keyword evidence="4 8" id="KW-0812">Transmembrane</keyword>
<evidence type="ECO:0000259" key="12">
    <source>
        <dbReference type="Pfam" id="PF07715"/>
    </source>
</evidence>
<dbReference type="EMBL" id="JAOYOD010000001">
    <property type="protein sequence ID" value="MCV9389033.1"/>
    <property type="molecule type" value="Genomic_DNA"/>
</dbReference>
<evidence type="ECO:0000256" key="6">
    <source>
        <dbReference type="ARBA" id="ARBA00023136"/>
    </source>
</evidence>
<protein>
    <submittedName>
        <fullName evidence="13">SusC/RagA family TonB-linked outer membrane protein</fullName>
    </submittedName>
</protein>
<evidence type="ECO:0000256" key="8">
    <source>
        <dbReference type="PROSITE-ProRule" id="PRU01360"/>
    </source>
</evidence>
<keyword evidence="2 8" id="KW-0813">Transport</keyword>
<evidence type="ECO:0000256" key="5">
    <source>
        <dbReference type="ARBA" id="ARBA00023077"/>
    </source>
</evidence>
<dbReference type="InterPro" id="IPR039426">
    <property type="entry name" value="TonB-dep_rcpt-like"/>
</dbReference>
<dbReference type="InterPro" id="IPR000531">
    <property type="entry name" value="Beta-barrel_TonB"/>
</dbReference>
<dbReference type="Gene3D" id="2.60.40.1120">
    <property type="entry name" value="Carboxypeptidase-like, regulatory domain"/>
    <property type="match status" value="1"/>
</dbReference>
<feature type="domain" description="TonB-dependent receptor-like beta-barrel" evidence="11">
    <location>
        <begin position="413"/>
        <end position="842"/>
    </location>
</feature>
<keyword evidence="14" id="KW-1185">Reference proteome</keyword>
<dbReference type="InterPro" id="IPR037066">
    <property type="entry name" value="Plug_dom_sf"/>
</dbReference>
<name>A0ABT3CZP8_9BACT</name>
<evidence type="ECO:0000256" key="10">
    <source>
        <dbReference type="SAM" id="SignalP"/>
    </source>
</evidence>